<proteinExistence type="predicted"/>
<dbReference type="RefSeq" id="WP_111229626.1">
    <property type="nucleotide sequence ID" value="NZ_NBIU01000009.1"/>
</dbReference>
<keyword evidence="3" id="KW-1185">Reference proteome</keyword>
<dbReference type="EMBL" id="NBIU01000009">
    <property type="protein sequence ID" value="PZT48330.1"/>
    <property type="molecule type" value="Genomic_DNA"/>
</dbReference>
<dbReference type="OrthoDB" id="5323952at2"/>
<feature type="transmembrane region" description="Helical" evidence="1">
    <location>
        <begin position="45"/>
        <end position="68"/>
    </location>
</feature>
<keyword evidence="1" id="KW-0472">Membrane</keyword>
<evidence type="ECO:0000313" key="3">
    <source>
        <dbReference type="Proteomes" id="UP000249746"/>
    </source>
</evidence>
<name>A0A2W6NHJ6_9HELI</name>
<feature type="transmembrane region" description="Helical" evidence="1">
    <location>
        <begin position="74"/>
        <end position="95"/>
    </location>
</feature>
<comment type="caution">
    <text evidence="2">The sequence shown here is derived from an EMBL/GenBank/DDBJ whole genome shotgun (WGS) entry which is preliminary data.</text>
</comment>
<evidence type="ECO:0000256" key="1">
    <source>
        <dbReference type="SAM" id="Phobius"/>
    </source>
</evidence>
<dbReference type="Proteomes" id="UP000249746">
    <property type="component" value="Unassembled WGS sequence"/>
</dbReference>
<accession>A0A2W6NHJ6</accession>
<keyword evidence="1" id="KW-0812">Transmembrane</keyword>
<reference evidence="2 3" key="1">
    <citation type="submission" date="2017-03" db="EMBL/GenBank/DDBJ databases">
        <title>Genomic and clinical evidence uncovers the enterohepatic species Helicobacter valdiviensis as a potential human intestinal pathogen.</title>
        <authorList>
            <person name="Fresia P."/>
            <person name="Jara R."/>
            <person name="Sierra R."/>
            <person name="Ferres I."/>
            <person name="Greif G."/>
            <person name="Iraola G."/>
            <person name="Collado L."/>
        </authorList>
    </citation>
    <scope>NUCLEOTIDE SEQUENCE [LARGE SCALE GENOMIC DNA]</scope>
    <source>
        <strain evidence="2 3">WBE14</strain>
    </source>
</reference>
<dbReference type="AlphaFoldDB" id="A0A2W6NHJ6"/>
<sequence>MKVADFIQSIFVGIFFVFILMCVFWVAIFVNYIQFYGIKEFFNPFFGNVFNGVIFALLVVIFGLGSLLSGLAKILRVIYGVLLACSLALFVPSLGKAVGGILLSSQEVVLKNGEEVRVHSLYQNKFYIIYQEDRGDTKELVYYERP</sequence>
<keyword evidence="1" id="KW-1133">Transmembrane helix</keyword>
<gene>
    <name evidence="2" type="ORF">B6S12_04530</name>
</gene>
<organism evidence="2 3">
    <name type="scientific">Helicobacter valdiviensis</name>
    <dbReference type="NCBI Taxonomy" id="1458358"/>
    <lineage>
        <taxon>Bacteria</taxon>
        <taxon>Pseudomonadati</taxon>
        <taxon>Campylobacterota</taxon>
        <taxon>Epsilonproteobacteria</taxon>
        <taxon>Campylobacterales</taxon>
        <taxon>Helicobacteraceae</taxon>
        <taxon>Helicobacter</taxon>
    </lineage>
</organism>
<protein>
    <submittedName>
        <fullName evidence="2">Uncharacterized protein</fullName>
    </submittedName>
</protein>
<feature type="transmembrane region" description="Helical" evidence="1">
    <location>
        <begin position="6"/>
        <end position="33"/>
    </location>
</feature>
<evidence type="ECO:0000313" key="2">
    <source>
        <dbReference type="EMBL" id="PZT48330.1"/>
    </source>
</evidence>